<reference evidence="1 2" key="1">
    <citation type="submission" date="2020-04" db="EMBL/GenBank/DDBJ databases">
        <authorList>
            <person name="Yin C."/>
        </authorList>
    </citation>
    <scope>NUCLEOTIDE SEQUENCE [LARGE SCALE GENOMIC DNA]</scope>
    <source>
        <strain evidence="1 2">Ae27</strain>
    </source>
</reference>
<keyword evidence="2" id="KW-1185">Reference proteome</keyword>
<name>A0A847RYS8_9BACT</name>
<evidence type="ECO:0000313" key="1">
    <source>
        <dbReference type="EMBL" id="NLR67936.1"/>
    </source>
</evidence>
<proteinExistence type="predicted"/>
<evidence type="ECO:0000313" key="2">
    <source>
        <dbReference type="Proteomes" id="UP000570474"/>
    </source>
</evidence>
<dbReference type="Proteomes" id="UP000570474">
    <property type="component" value="Unassembled WGS sequence"/>
</dbReference>
<organism evidence="1 2">
    <name type="scientific">Chitinophaga varians</name>
    <dbReference type="NCBI Taxonomy" id="2202339"/>
    <lineage>
        <taxon>Bacteria</taxon>
        <taxon>Pseudomonadati</taxon>
        <taxon>Bacteroidota</taxon>
        <taxon>Chitinophagia</taxon>
        <taxon>Chitinophagales</taxon>
        <taxon>Chitinophagaceae</taxon>
        <taxon>Chitinophaga</taxon>
    </lineage>
</organism>
<dbReference type="AlphaFoldDB" id="A0A847RYS8"/>
<gene>
    <name evidence="1" type="ORF">HGH92_26765</name>
</gene>
<protein>
    <submittedName>
        <fullName evidence="1">Uncharacterized protein</fullName>
    </submittedName>
</protein>
<accession>A0A847RYS8</accession>
<comment type="caution">
    <text evidence="1">The sequence shown here is derived from an EMBL/GenBank/DDBJ whole genome shotgun (WGS) entry which is preliminary data.</text>
</comment>
<dbReference type="EMBL" id="JABAIA010000003">
    <property type="protein sequence ID" value="NLR67936.1"/>
    <property type="molecule type" value="Genomic_DNA"/>
</dbReference>
<dbReference type="RefSeq" id="WP_168873877.1">
    <property type="nucleotide sequence ID" value="NZ_JABAIA010000003.1"/>
</dbReference>
<sequence>MHHDTSNIPLDQGPLYLRSFISFPYQSTEQDVPVTAFTAGGPFSTKWDSNGTQFALYANGNPTPIYTDSTPSFDFPKGLQSTTTLVLEADNGQTKLYTYLTIIISNAVLTPDSITVSGSMINSNQLTVQQTLYTKANLAISGTLNLENNTSFKNIAVSLSSGPGIHLKHVNAGAVRATESSTINHLTVSDSITVNKASVAMTGGMHLIRQGQSFGETEITAKTDGFAIIFVDPTQSGGAQAASGCITYNNQQYTVNGIHLRQYANYGIPKFGYCYVPIRGNSKWKCSGNISGGSGQTPVISIYWIPLGGGTDSYEISAAARELASLPIQSSTSDSQILSEQWYTDFYQTLAKAMDKDPVRAIALAQQSASL</sequence>